<feature type="transmembrane region" description="Helical" evidence="8">
    <location>
        <begin position="360"/>
        <end position="380"/>
    </location>
</feature>
<evidence type="ECO:0000256" key="2">
    <source>
        <dbReference type="ARBA" id="ARBA00008537"/>
    </source>
</evidence>
<dbReference type="GO" id="GO:0005886">
    <property type="term" value="C:plasma membrane"/>
    <property type="evidence" value="ECO:0007669"/>
    <property type="project" value="UniProtKB-SubCell"/>
</dbReference>
<organism evidence="10 11">
    <name type="scientific">SAR86 cluster bacterium</name>
    <dbReference type="NCBI Taxonomy" id="2030880"/>
    <lineage>
        <taxon>Bacteria</taxon>
        <taxon>Pseudomonadati</taxon>
        <taxon>Pseudomonadota</taxon>
        <taxon>Gammaproteobacteria</taxon>
        <taxon>SAR86 cluster</taxon>
    </lineage>
</organism>
<feature type="transmembrane region" description="Helical" evidence="8">
    <location>
        <begin position="199"/>
        <end position="218"/>
    </location>
</feature>
<dbReference type="PANTHER" id="PTHR42718">
    <property type="entry name" value="MAJOR FACILITATOR SUPERFAMILY MULTIDRUG TRANSPORTER MFSC"/>
    <property type="match status" value="1"/>
</dbReference>
<feature type="transmembrane region" description="Helical" evidence="8">
    <location>
        <begin position="230"/>
        <end position="248"/>
    </location>
</feature>
<dbReference type="Gene3D" id="1.20.1720.10">
    <property type="entry name" value="Multidrug resistance protein D"/>
    <property type="match status" value="1"/>
</dbReference>
<proteinExistence type="inferred from homology"/>
<feature type="transmembrane region" description="Helical" evidence="8">
    <location>
        <begin position="12"/>
        <end position="35"/>
    </location>
</feature>
<dbReference type="EMBL" id="JABMOJ010000485">
    <property type="protein sequence ID" value="NQV66235.1"/>
    <property type="molecule type" value="Genomic_DNA"/>
</dbReference>
<evidence type="ECO:0000259" key="9">
    <source>
        <dbReference type="PROSITE" id="PS50850"/>
    </source>
</evidence>
<gene>
    <name evidence="10" type="ORF">HQ497_12810</name>
</gene>
<feature type="transmembrane region" description="Helical" evidence="8">
    <location>
        <begin position="80"/>
        <end position="97"/>
    </location>
</feature>
<dbReference type="InterPro" id="IPR005829">
    <property type="entry name" value="Sugar_transporter_CS"/>
</dbReference>
<evidence type="ECO:0000313" key="10">
    <source>
        <dbReference type="EMBL" id="NQV66235.1"/>
    </source>
</evidence>
<dbReference type="SUPFAM" id="SSF103473">
    <property type="entry name" value="MFS general substrate transporter"/>
    <property type="match status" value="1"/>
</dbReference>
<comment type="similarity">
    <text evidence="2">Belongs to the major facilitator superfamily. EmrB family.</text>
</comment>
<dbReference type="CDD" id="cd17503">
    <property type="entry name" value="MFS_LmrB_MDR_like"/>
    <property type="match status" value="1"/>
</dbReference>
<feature type="transmembrane region" description="Helical" evidence="8">
    <location>
        <begin position="304"/>
        <end position="324"/>
    </location>
</feature>
<reference evidence="10" key="1">
    <citation type="submission" date="2020-05" db="EMBL/GenBank/DDBJ databases">
        <title>Sulfur intermediates as new biogeochemical hubs in an aquatic model microbial ecosystem.</title>
        <authorList>
            <person name="Vigneron A."/>
        </authorList>
    </citation>
    <scope>NUCLEOTIDE SEQUENCE</scope>
    <source>
        <strain evidence="10">Bin.250</strain>
    </source>
</reference>
<dbReference type="InterPro" id="IPR004638">
    <property type="entry name" value="EmrB-like"/>
</dbReference>
<dbReference type="InterPro" id="IPR036259">
    <property type="entry name" value="MFS_trans_sf"/>
</dbReference>
<evidence type="ECO:0000313" key="11">
    <source>
        <dbReference type="Proteomes" id="UP000754644"/>
    </source>
</evidence>
<feature type="transmembrane region" description="Helical" evidence="8">
    <location>
        <begin position="330"/>
        <end position="348"/>
    </location>
</feature>
<dbReference type="PROSITE" id="PS00217">
    <property type="entry name" value="SUGAR_TRANSPORT_2"/>
    <property type="match status" value="1"/>
</dbReference>
<evidence type="ECO:0000256" key="3">
    <source>
        <dbReference type="ARBA" id="ARBA00022448"/>
    </source>
</evidence>
<keyword evidence="3" id="KW-0813">Transport</keyword>
<dbReference type="InterPro" id="IPR020846">
    <property type="entry name" value="MFS_dom"/>
</dbReference>
<feature type="transmembrane region" description="Helical" evidence="8">
    <location>
        <begin position="56"/>
        <end position="74"/>
    </location>
</feature>
<dbReference type="Gene3D" id="1.20.1250.20">
    <property type="entry name" value="MFS general substrate transporter like domains"/>
    <property type="match status" value="1"/>
</dbReference>
<evidence type="ECO:0000256" key="5">
    <source>
        <dbReference type="ARBA" id="ARBA00022692"/>
    </source>
</evidence>
<name>A0A972W1H6_9GAMM</name>
<feature type="transmembrane region" description="Helical" evidence="8">
    <location>
        <begin position="135"/>
        <end position="160"/>
    </location>
</feature>
<dbReference type="NCBIfam" id="TIGR00711">
    <property type="entry name" value="efflux_EmrB"/>
    <property type="match status" value="1"/>
</dbReference>
<evidence type="ECO:0000256" key="6">
    <source>
        <dbReference type="ARBA" id="ARBA00022989"/>
    </source>
</evidence>
<dbReference type="InterPro" id="IPR011701">
    <property type="entry name" value="MFS"/>
</dbReference>
<comment type="caution">
    <text evidence="10">The sequence shown here is derived from an EMBL/GenBank/DDBJ whole genome shotgun (WGS) entry which is preliminary data.</text>
</comment>
<dbReference type="Pfam" id="PF07690">
    <property type="entry name" value="MFS_1"/>
    <property type="match status" value="1"/>
</dbReference>
<evidence type="ECO:0000256" key="1">
    <source>
        <dbReference type="ARBA" id="ARBA00004651"/>
    </source>
</evidence>
<feature type="transmembrane region" description="Helical" evidence="8">
    <location>
        <begin position="484"/>
        <end position="501"/>
    </location>
</feature>
<dbReference type="Proteomes" id="UP000754644">
    <property type="component" value="Unassembled WGS sequence"/>
</dbReference>
<feature type="transmembrane region" description="Helical" evidence="8">
    <location>
        <begin position="167"/>
        <end position="187"/>
    </location>
</feature>
<protein>
    <submittedName>
        <fullName evidence="10">DHA2 family efflux MFS transporter permease subunit</fullName>
    </submittedName>
</protein>
<dbReference type="AlphaFoldDB" id="A0A972W1H6"/>
<feature type="domain" description="Major facilitator superfamily (MFS) profile" evidence="9">
    <location>
        <begin position="13"/>
        <end position="506"/>
    </location>
</feature>
<keyword evidence="5 8" id="KW-0812">Transmembrane</keyword>
<feature type="transmembrane region" description="Helical" evidence="8">
    <location>
        <begin position="400"/>
        <end position="418"/>
    </location>
</feature>
<sequence>MFERYGPAYTWFAVATAMIGSFATLLTGTIINVAIPEVMGAFGIGQDQAQWLSTGFLAAGTVTMLLAAWGTAAFGMRTTYVFSMLVFLAGSVLGGIAQNSELLIASRVIQGAAAGVLSPLSMVINYQIFPAKQRGLAMGIFGIGVVLAPALGPTLGGLLIDNYDWRYVFYLAVPFTMVSIPMAIMFMPERDADSAIPPLDWVGVILASIFLVSLLTGLTNGERDGWESDAIVGLMGTAVLSMTLFVWWENRVAHPLLNLSLFTHGRFLAASVVTFILGIGLYGSTYLVPLFLQTLQHITPTNSGLLMLPAGLAMAALFPFAGALSDRIEPRYVIIAGLLLFAISSWLMRLVDFNTAYAQLMLWAVIGRIGLALIFPSLNAASLASLPLELLSQGSGAINFLRQLGGAFGVNLLSIFLAQRTAEYSHAYTATQSSQPATLALLQQIQDSVFGERLGFLMQFDLSFGYLSSAIYGQAMVMSFREGFLAIAVIFFVSILPALFMRSPKVQR</sequence>
<dbReference type="PRINTS" id="PR01036">
    <property type="entry name" value="TCRTETB"/>
</dbReference>
<evidence type="ECO:0000256" key="7">
    <source>
        <dbReference type="ARBA" id="ARBA00023136"/>
    </source>
</evidence>
<comment type="subcellular location">
    <subcellularLocation>
        <location evidence="1">Cell membrane</location>
        <topology evidence="1">Multi-pass membrane protein</topology>
    </subcellularLocation>
</comment>
<dbReference type="GO" id="GO:0022857">
    <property type="term" value="F:transmembrane transporter activity"/>
    <property type="evidence" value="ECO:0007669"/>
    <property type="project" value="InterPro"/>
</dbReference>
<accession>A0A972W1H6</accession>
<keyword evidence="4" id="KW-1003">Cell membrane</keyword>
<evidence type="ECO:0000256" key="4">
    <source>
        <dbReference type="ARBA" id="ARBA00022475"/>
    </source>
</evidence>
<evidence type="ECO:0000256" key="8">
    <source>
        <dbReference type="SAM" id="Phobius"/>
    </source>
</evidence>
<keyword evidence="6 8" id="KW-1133">Transmembrane helix</keyword>
<dbReference type="PROSITE" id="PS50850">
    <property type="entry name" value="MFS"/>
    <property type="match status" value="1"/>
</dbReference>
<feature type="transmembrane region" description="Helical" evidence="8">
    <location>
        <begin position="268"/>
        <end position="292"/>
    </location>
</feature>
<keyword evidence="7 8" id="KW-0472">Membrane</keyword>
<dbReference type="PANTHER" id="PTHR42718:SF9">
    <property type="entry name" value="MAJOR FACILITATOR SUPERFAMILY MULTIDRUG TRANSPORTER MFSC"/>
    <property type="match status" value="1"/>
</dbReference>